<dbReference type="Pfam" id="PF01479">
    <property type="entry name" value="S4"/>
    <property type="match status" value="1"/>
</dbReference>
<sequence>MAKMGSRKHLKRFKSPVHWPIHPKEDKWTVKPSAGPHAIEESLPLLIVVRDILKVADNAREAKIIINNGDILVDGRARKDYKFPVGFMDVISLPKAEKVYRVLPDHKGRLILHPISKENAEFKLCMITDISTIKGGKTQLNLHDGRNSVVEKAYSSGDVVVVEIPDQTVTDHIKFESGTVGLITGGKHIGELGKVKEINITKSSKPNTVEIETDDGTFLTLADYVFVLGTDKPVISLPGGK</sequence>
<dbReference type="InterPro" id="IPR014722">
    <property type="entry name" value="Rib_uL2_dom2"/>
</dbReference>
<dbReference type="InterPro" id="IPR036986">
    <property type="entry name" value="S4_RNA-bd_sf"/>
</dbReference>
<proteinExistence type="inferred from homology"/>
<evidence type="ECO:0000256" key="4">
    <source>
        <dbReference type="ARBA" id="ARBA00022980"/>
    </source>
</evidence>
<comment type="caution">
    <text evidence="10">The sequence shown here is derived from an EMBL/GenBank/DDBJ whole genome shotgun (WGS) entry which is preliminary data.</text>
</comment>
<evidence type="ECO:0000256" key="5">
    <source>
        <dbReference type="ARBA" id="ARBA00023274"/>
    </source>
</evidence>
<dbReference type="GO" id="GO:0019843">
    <property type="term" value="F:rRNA binding"/>
    <property type="evidence" value="ECO:0007669"/>
    <property type="project" value="UniProtKB-KW"/>
</dbReference>
<dbReference type="InterPro" id="IPR002942">
    <property type="entry name" value="S4_RNA-bd"/>
</dbReference>
<dbReference type="SMART" id="SM00363">
    <property type="entry name" value="S4"/>
    <property type="match status" value="1"/>
</dbReference>
<dbReference type="InterPro" id="IPR013843">
    <property type="entry name" value="Ribosomal_eS4_N"/>
</dbReference>
<dbReference type="Gene3D" id="2.40.50.740">
    <property type="match status" value="1"/>
</dbReference>
<dbReference type="Pfam" id="PF00900">
    <property type="entry name" value="Ribosomal_S4e"/>
    <property type="match status" value="1"/>
</dbReference>
<dbReference type="CDD" id="cd06087">
    <property type="entry name" value="KOW_RPS4"/>
    <property type="match status" value="1"/>
</dbReference>
<dbReference type="NCBIfam" id="NF003312">
    <property type="entry name" value="PRK04313.1"/>
    <property type="match status" value="1"/>
</dbReference>
<gene>
    <name evidence="7" type="primary">rps4e</name>
    <name evidence="10" type="ORF">K8N75_09295</name>
</gene>
<evidence type="ECO:0000256" key="2">
    <source>
        <dbReference type="ARBA" id="ARBA00022730"/>
    </source>
</evidence>
<dbReference type="InterPro" id="IPR000876">
    <property type="entry name" value="Ribosomal_eS4"/>
</dbReference>
<dbReference type="InterPro" id="IPR041982">
    <property type="entry name" value="Ribosomal_eS4_KOW"/>
</dbReference>
<dbReference type="FunFam" id="3.10.290.10:FF:000002">
    <property type="entry name" value="40S ribosomal protein S4"/>
    <property type="match status" value="1"/>
</dbReference>
<dbReference type="InterPro" id="IPR018199">
    <property type="entry name" value="Ribosomal_eS4_N_CS"/>
</dbReference>
<dbReference type="PIRSF" id="PIRSF002116">
    <property type="entry name" value="Ribosomal_S4"/>
    <property type="match status" value="1"/>
</dbReference>
<comment type="similarity">
    <text evidence="1 7">Belongs to the eukaryotic ribosomal protein eS4 family.</text>
</comment>
<keyword evidence="3 7" id="KW-0694">RNA-binding</keyword>
<keyword evidence="11" id="KW-1185">Reference proteome</keyword>
<dbReference type="PROSITE" id="PS00528">
    <property type="entry name" value="RIBOSOMAL_S4E"/>
    <property type="match status" value="1"/>
</dbReference>
<evidence type="ECO:0000256" key="7">
    <source>
        <dbReference type="HAMAP-Rule" id="MF_00485"/>
    </source>
</evidence>
<organism evidence="10 11">
    <name type="scientific">Methanobacterium spitsbergense</name>
    <dbReference type="NCBI Taxonomy" id="2874285"/>
    <lineage>
        <taxon>Archaea</taxon>
        <taxon>Methanobacteriati</taxon>
        <taxon>Methanobacteriota</taxon>
        <taxon>Methanomada group</taxon>
        <taxon>Methanobacteria</taxon>
        <taxon>Methanobacteriales</taxon>
        <taxon>Methanobacteriaceae</taxon>
        <taxon>Methanobacterium</taxon>
    </lineage>
</organism>
<accession>A0A8T5UQH0</accession>
<dbReference type="SUPFAM" id="SSF55174">
    <property type="entry name" value="Alpha-L RNA-binding motif"/>
    <property type="match status" value="1"/>
</dbReference>
<evidence type="ECO:0000259" key="9">
    <source>
        <dbReference type="SMART" id="SM00363"/>
    </source>
</evidence>
<evidence type="ECO:0000256" key="8">
    <source>
        <dbReference type="PROSITE-ProRule" id="PRU00182"/>
    </source>
</evidence>
<reference evidence="11" key="1">
    <citation type="journal article" date="2022" name="Microbiol. Resour. Announc.">
        <title>Draft Genome Sequence of a Methanogenic Archaeon from West Spitsbergen Permafrost.</title>
        <authorList>
            <person name="Trubitsyn V."/>
            <person name="Rivkina E."/>
            <person name="Shcherbakova V."/>
        </authorList>
    </citation>
    <scope>NUCLEOTIDE SEQUENCE [LARGE SCALE GENOMIC DNA]</scope>
    <source>
        <strain evidence="11">VT</strain>
    </source>
</reference>
<evidence type="ECO:0000256" key="3">
    <source>
        <dbReference type="ARBA" id="ARBA00022884"/>
    </source>
</evidence>
<dbReference type="CDD" id="cd00165">
    <property type="entry name" value="S4"/>
    <property type="match status" value="1"/>
</dbReference>
<dbReference type="GO" id="GO:0022627">
    <property type="term" value="C:cytosolic small ribosomal subunit"/>
    <property type="evidence" value="ECO:0007669"/>
    <property type="project" value="TreeGrafter"/>
</dbReference>
<evidence type="ECO:0000313" key="11">
    <source>
        <dbReference type="Proteomes" id="UP000825933"/>
    </source>
</evidence>
<feature type="domain" description="RNA-binding S4" evidence="9">
    <location>
        <begin position="44"/>
        <end position="108"/>
    </location>
</feature>
<dbReference type="GO" id="GO:0003735">
    <property type="term" value="F:structural constituent of ribosome"/>
    <property type="evidence" value="ECO:0007669"/>
    <property type="project" value="InterPro"/>
</dbReference>
<dbReference type="GO" id="GO:0006412">
    <property type="term" value="P:translation"/>
    <property type="evidence" value="ECO:0007669"/>
    <property type="project" value="UniProtKB-UniRule"/>
</dbReference>
<dbReference type="Proteomes" id="UP000825933">
    <property type="component" value="Unassembled WGS sequence"/>
</dbReference>
<keyword evidence="4 7" id="KW-0689">Ribosomal protein</keyword>
<keyword evidence="2 8" id="KW-0699">rRNA-binding</keyword>
<dbReference type="PANTHER" id="PTHR11581">
    <property type="entry name" value="30S/40S RIBOSOMAL PROTEIN S4"/>
    <property type="match status" value="1"/>
</dbReference>
<dbReference type="RefSeq" id="WP_048191028.1">
    <property type="nucleotide sequence ID" value="NZ_JAIOUQ010000009.1"/>
</dbReference>
<protein>
    <recommendedName>
        <fullName evidence="6 7">Small ribosomal subunit protein eS4</fullName>
    </recommendedName>
</protein>
<dbReference type="Gene3D" id="3.10.290.10">
    <property type="entry name" value="RNA-binding S4 domain"/>
    <property type="match status" value="1"/>
</dbReference>
<dbReference type="InterPro" id="IPR013845">
    <property type="entry name" value="Ribosomal_eS4_central_region"/>
</dbReference>
<dbReference type="EMBL" id="JAIOUQ010000009">
    <property type="protein sequence ID" value="MBZ2166232.1"/>
    <property type="molecule type" value="Genomic_DNA"/>
</dbReference>
<evidence type="ECO:0000256" key="1">
    <source>
        <dbReference type="ARBA" id="ARBA00007500"/>
    </source>
</evidence>
<dbReference type="AlphaFoldDB" id="A0A8T5UQH0"/>
<name>A0A8T5UQH0_9EURY</name>
<dbReference type="PROSITE" id="PS50889">
    <property type="entry name" value="S4"/>
    <property type="match status" value="1"/>
</dbReference>
<evidence type="ECO:0000313" key="10">
    <source>
        <dbReference type="EMBL" id="MBZ2166232.1"/>
    </source>
</evidence>
<keyword evidence="5 7" id="KW-0687">Ribonucleoprotein</keyword>
<evidence type="ECO:0000256" key="6">
    <source>
        <dbReference type="ARBA" id="ARBA00035272"/>
    </source>
</evidence>
<dbReference type="Gene3D" id="2.30.30.30">
    <property type="match status" value="1"/>
</dbReference>
<dbReference type="Pfam" id="PF08071">
    <property type="entry name" value="RS4NT"/>
    <property type="match status" value="1"/>
</dbReference>
<dbReference type="PANTHER" id="PTHR11581:SF0">
    <property type="entry name" value="SMALL RIBOSOMAL SUBUNIT PROTEIN ES4"/>
    <property type="match status" value="1"/>
</dbReference>
<dbReference type="HAMAP" id="MF_00485">
    <property type="entry name" value="Ribosomal_eS4"/>
    <property type="match status" value="1"/>
</dbReference>
<dbReference type="InterPro" id="IPR038237">
    <property type="entry name" value="Ribosomal_eS4_central_sf"/>
</dbReference>